<organism evidence="1 2">
    <name type="scientific">Burkholderia multivorans</name>
    <dbReference type="NCBI Taxonomy" id="87883"/>
    <lineage>
        <taxon>Bacteria</taxon>
        <taxon>Pseudomonadati</taxon>
        <taxon>Pseudomonadota</taxon>
        <taxon>Betaproteobacteria</taxon>
        <taxon>Burkholderiales</taxon>
        <taxon>Burkholderiaceae</taxon>
        <taxon>Burkholderia</taxon>
        <taxon>Burkholderia cepacia complex</taxon>
    </lineage>
</organism>
<dbReference type="AlphaFoldDB" id="A0A2S9MBP1"/>
<gene>
    <name evidence="1" type="ORF">C6Q15_28515</name>
</gene>
<name>A0A2S9MBP1_9BURK</name>
<sequence>MAVGSSLRSGGRKSCGCLGKEWAPKLGSNPEFIAKRASKQMKHGHKRKNAATAEYKTWLGMKRRCYDIKFKDYPNWGGRGIKVCDRWNDSFDAFFADMGPRPSSGHTIDRLDSNKDYEPGNCRWATVQEQGGENRRGLISVEIDGTKFSSLKSACEAYGMPYTAVFDRIKRGIDIETAMKTPIRKLPNNRTRESYLRKDSR</sequence>
<reference evidence="1 2" key="1">
    <citation type="submission" date="2018-03" db="EMBL/GenBank/DDBJ databases">
        <authorList>
            <person name="Keele B.F."/>
        </authorList>
    </citation>
    <scope>NUCLEOTIDE SEQUENCE [LARGE SCALE GENOMIC DNA]</scope>
    <source>
        <strain evidence="1 2">AU19729</strain>
    </source>
</reference>
<protein>
    <submittedName>
        <fullName evidence="1">Uncharacterized protein</fullName>
    </submittedName>
</protein>
<dbReference type="Proteomes" id="UP000238982">
    <property type="component" value="Unassembled WGS sequence"/>
</dbReference>
<proteinExistence type="predicted"/>
<evidence type="ECO:0000313" key="1">
    <source>
        <dbReference type="EMBL" id="PRF54754.1"/>
    </source>
</evidence>
<dbReference type="EMBL" id="PVGH01000107">
    <property type="protein sequence ID" value="PRF54754.1"/>
    <property type="molecule type" value="Genomic_DNA"/>
</dbReference>
<accession>A0A2S9MBP1</accession>
<comment type="caution">
    <text evidence="1">The sequence shown here is derived from an EMBL/GenBank/DDBJ whole genome shotgun (WGS) entry which is preliminary data.</text>
</comment>
<evidence type="ECO:0000313" key="2">
    <source>
        <dbReference type="Proteomes" id="UP000238982"/>
    </source>
</evidence>